<protein>
    <submittedName>
        <fullName evidence="2">Uncharacterized protein</fullName>
    </submittedName>
</protein>
<organism evidence="2">
    <name type="scientific">viral metagenome</name>
    <dbReference type="NCBI Taxonomy" id="1070528"/>
    <lineage>
        <taxon>unclassified sequences</taxon>
        <taxon>metagenomes</taxon>
        <taxon>organismal metagenomes</taxon>
    </lineage>
</organism>
<evidence type="ECO:0000256" key="1">
    <source>
        <dbReference type="SAM" id="MobiDB-lite"/>
    </source>
</evidence>
<dbReference type="EMBL" id="MT141769">
    <property type="protein sequence ID" value="QJA70165.1"/>
    <property type="molecule type" value="Genomic_DNA"/>
</dbReference>
<sequence length="85" mass="9434">MPTLPAPTGTRPRRIDLDNADGNVGTRLTGGGGLGGGEFRRHPEYCSNIDAGSMKPFPYCPHCYDKQVQRDRDGWYCICGWSKEE</sequence>
<dbReference type="AlphaFoldDB" id="A0A6M3JM28"/>
<gene>
    <name evidence="2" type="ORF">MM415A03934_0005</name>
</gene>
<evidence type="ECO:0000313" key="2">
    <source>
        <dbReference type="EMBL" id="QJA70165.1"/>
    </source>
</evidence>
<name>A0A6M3JM28_9ZZZZ</name>
<accession>A0A6M3JM28</accession>
<feature type="region of interest" description="Disordered" evidence="1">
    <location>
        <begin position="1"/>
        <end position="36"/>
    </location>
</feature>
<reference evidence="2" key="1">
    <citation type="submission" date="2020-03" db="EMBL/GenBank/DDBJ databases">
        <title>The deep terrestrial virosphere.</title>
        <authorList>
            <person name="Holmfeldt K."/>
            <person name="Nilsson E."/>
            <person name="Simone D."/>
            <person name="Lopez-Fernandez M."/>
            <person name="Wu X."/>
            <person name="de Brujin I."/>
            <person name="Lundin D."/>
            <person name="Andersson A."/>
            <person name="Bertilsson S."/>
            <person name="Dopson M."/>
        </authorList>
    </citation>
    <scope>NUCLEOTIDE SEQUENCE</scope>
    <source>
        <strain evidence="2">MM415A03934</strain>
    </source>
</reference>
<proteinExistence type="predicted"/>